<sequence length="219" mass="23723">MTSSLSSAPAYLSRRPNSLEGIIPTTTNSNQIGSPMNASCSISSSSGSGSSRGSFIRNNRCGISSSSGSSDGGCSSSKRARISTPDSSTIIERVLLYAKHEKEEIFSALMLYPPNLDNLINAICAKFSYSVPSIANVYKKSKNNMTVKMDDIVVQNLSNESAYTIKFDVINNNNNNTNNNNINNNNSYINNNDNSDGNYCRDDHTENDGANFNVTLIEL</sequence>
<reference evidence="3 5" key="2">
    <citation type="journal article" date="2013" name="Nature">
        <title>Insights into bilaterian evolution from three spiralian genomes.</title>
        <authorList>
            <person name="Simakov O."/>
            <person name="Marletaz F."/>
            <person name="Cho S.J."/>
            <person name="Edsinger-Gonzales E."/>
            <person name="Havlak P."/>
            <person name="Hellsten U."/>
            <person name="Kuo D.H."/>
            <person name="Larsson T."/>
            <person name="Lv J."/>
            <person name="Arendt D."/>
            <person name="Savage R."/>
            <person name="Osoegawa K."/>
            <person name="de Jong P."/>
            <person name="Grimwood J."/>
            <person name="Chapman J.A."/>
            <person name="Shapiro H."/>
            <person name="Aerts A."/>
            <person name="Otillar R.P."/>
            <person name="Terry A.Y."/>
            <person name="Boore J.L."/>
            <person name="Grigoriev I.V."/>
            <person name="Lindberg D.R."/>
            <person name="Seaver E.C."/>
            <person name="Weisblat D.A."/>
            <person name="Putnam N.H."/>
            <person name="Rokhsar D.S."/>
        </authorList>
    </citation>
    <scope>NUCLEOTIDE SEQUENCE</scope>
</reference>
<reference evidence="4" key="3">
    <citation type="submission" date="2015-06" db="UniProtKB">
        <authorList>
            <consortium name="EnsemblMetazoa"/>
        </authorList>
    </citation>
    <scope>IDENTIFICATION</scope>
</reference>
<evidence type="ECO:0000313" key="4">
    <source>
        <dbReference type="EnsemblMetazoa" id="HelroP188114"/>
    </source>
</evidence>
<dbReference type="InterPro" id="IPR040167">
    <property type="entry name" value="TF_CP2-like"/>
</dbReference>
<reference evidence="5" key="1">
    <citation type="submission" date="2012-12" db="EMBL/GenBank/DDBJ databases">
        <authorList>
            <person name="Hellsten U."/>
            <person name="Grimwood J."/>
            <person name="Chapman J.A."/>
            <person name="Shapiro H."/>
            <person name="Aerts A."/>
            <person name="Otillar R.P."/>
            <person name="Terry A.Y."/>
            <person name="Boore J.L."/>
            <person name="Simakov O."/>
            <person name="Marletaz F."/>
            <person name="Cho S.-J."/>
            <person name="Edsinger-Gonzales E."/>
            <person name="Havlak P."/>
            <person name="Kuo D.-H."/>
            <person name="Larsson T."/>
            <person name="Lv J."/>
            <person name="Arendt D."/>
            <person name="Savage R."/>
            <person name="Osoegawa K."/>
            <person name="de Jong P."/>
            <person name="Lindberg D.R."/>
            <person name="Seaver E.C."/>
            <person name="Weisblat D.A."/>
            <person name="Putnam N.H."/>
            <person name="Grigoriev I.V."/>
            <person name="Rokhsar D.S."/>
        </authorList>
    </citation>
    <scope>NUCLEOTIDE SEQUENCE</scope>
</reference>
<dbReference type="CTD" id="20210782"/>
<evidence type="ECO:0000256" key="1">
    <source>
        <dbReference type="SAM" id="MobiDB-lite"/>
    </source>
</evidence>
<organism evidence="4 5">
    <name type="scientific">Helobdella robusta</name>
    <name type="common">Californian leech</name>
    <dbReference type="NCBI Taxonomy" id="6412"/>
    <lineage>
        <taxon>Eukaryota</taxon>
        <taxon>Metazoa</taxon>
        <taxon>Spiralia</taxon>
        <taxon>Lophotrochozoa</taxon>
        <taxon>Annelida</taxon>
        <taxon>Clitellata</taxon>
        <taxon>Hirudinea</taxon>
        <taxon>Rhynchobdellida</taxon>
        <taxon>Glossiphoniidae</taxon>
        <taxon>Helobdella</taxon>
    </lineage>
</organism>
<dbReference type="InterPro" id="IPR057520">
    <property type="entry name" value="GRHL1/CP2_C"/>
</dbReference>
<evidence type="ECO:0000313" key="3">
    <source>
        <dbReference type="EMBL" id="ESO13115.1"/>
    </source>
</evidence>
<accession>T1FPN5</accession>
<feature type="compositionally biased region" description="Low complexity" evidence="1">
    <location>
        <begin position="39"/>
        <end position="53"/>
    </location>
</feature>
<dbReference type="InParanoid" id="T1FPN5"/>
<feature type="compositionally biased region" description="Polar residues" evidence="1">
    <location>
        <begin position="24"/>
        <end position="38"/>
    </location>
</feature>
<dbReference type="KEGG" id="hro:HELRODRAFT_188114"/>
<protein>
    <recommendedName>
        <fullName evidence="2">GRHL1/CP2 C-terminal domain-containing protein</fullName>
    </recommendedName>
</protein>
<dbReference type="STRING" id="6412.T1FPN5"/>
<dbReference type="EMBL" id="KB095811">
    <property type="protein sequence ID" value="ESO13115.1"/>
    <property type="molecule type" value="Genomic_DNA"/>
</dbReference>
<dbReference type="PANTHER" id="PTHR11037">
    <property type="entry name" value="TRANSCRIPTION FACTOR CP2"/>
    <property type="match status" value="1"/>
</dbReference>
<dbReference type="GeneID" id="20210782"/>
<dbReference type="EnsemblMetazoa" id="HelroT188114">
    <property type="protein sequence ID" value="HelroP188114"/>
    <property type="gene ID" value="HelroG188114"/>
</dbReference>
<dbReference type="Proteomes" id="UP000015101">
    <property type="component" value="Unassembled WGS sequence"/>
</dbReference>
<evidence type="ECO:0000259" key="2">
    <source>
        <dbReference type="Pfam" id="PF25416"/>
    </source>
</evidence>
<dbReference type="EMBL" id="AMQM01000319">
    <property type="status" value="NOT_ANNOTATED_CDS"/>
    <property type="molecule type" value="Genomic_DNA"/>
</dbReference>
<dbReference type="PANTHER" id="PTHR11037:SF20">
    <property type="entry name" value="PROTEIN GRAINYHEAD"/>
    <property type="match status" value="1"/>
</dbReference>
<name>T1FPN5_HELRO</name>
<dbReference type="eggNOG" id="KOG4091">
    <property type="taxonomic scope" value="Eukaryota"/>
</dbReference>
<dbReference type="AlphaFoldDB" id="T1FPN5"/>
<keyword evidence="5" id="KW-1185">Reference proteome</keyword>
<feature type="region of interest" description="Disordered" evidence="1">
    <location>
        <begin position="17"/>
        <end position="53"/>
    </location>
</feature>
<dbReference type="OrthoDB" id="7680836at2759"/>
<evidence type="ECO:0000313" key="5">
    <source>
        <dbReference type="Proteomes" id="UP000015101"/>
    </source>
</evidence>
<dbReference type="GO" id="GO:0006357">
    <property type="term" value="P:regulation of transcription by RNA polymerase II"/>
    <property type="evidence" value="ECO:0007669"/>
    <property type="project" value="InterPro"/>
</dbReference>
<dbReference type="RefSeq" id="XP_009009835.1">
    <property type="nucleotide sequence ID" value="XM_009011587.1"/>
</dbReference>
<dbReference type="GO" id="GO:0003700">
    <property type="term" value="F:DNA-binding transcription factor activity"/>
    <property type="evidence" value="ECO:0007669"/>
    <property type="project" value="InterPro"/>
</dbReference>
<dbReference type="HOGENOM" id="CLU_1262765_0_0_1"/>
<gene>
    <name evidence="4" type="primary">20210782</name>
    <name evidence="3" type="ORF">HELRODRAFT_188114</name>
</gene>
<dbReference type="Pfam" id="PF25416">
    <property type="entry name" value="GRHL1_C"/>
    <property type="match status" value="1"/>
</dbReference>
<proteinExistence type="predicted"/>
<feature type="domain" description="GRHL1/CP2 C-terminal" evidence="2">
    <location>
        <begin position="92"/>
        <end position="172"/>
    </location>
</feature>